<feature type="compositionally biased region" description="Low complexity" evidence="1">
    <location>
        <begin position="102"/>
        <end position="115"/>
    </location>
</feature>
<organism evidence="2 3">
    <name type="scientific">Candidatus Accumulibacter appositus</name>
    <dbReference type="NCBI Taxonomy" id="1454003"/>
    <lineage>
        <taxon>Bacteria</taxon>
        <taxon>Pseudomonadati</taxon>
        <taxon>Pseudomonadota</taxon>
        <taxon>Betaproteobacteria</taxon>
        <taxon>Candidatus Accumulibacter</taxon>
    </lineage>
</organism>
<dbReference type="Proteomes" id="UP000021816">
    <property type="component" value="Unassembled WGS sequence"/>
</dbReference>
<proteinExistence type="predicted"/>
<evidence type="ECO:0000313" key="2">
    <source>
        <dbReference type="EMBL" id="EXI77571.1"/>
    </source>
</evidence>
<evidence type="ECO:0000256" key="1">
    <source>
        <dbReference type="SAM" id="MobiDB-lite"/>
    </source>
</evidence>
<name>A0A011NQI4_9PROT</name>
<sequence length="129" mass="13879">MLPGEGPGGEAQAAVRDVDGRREHRLLADAKGIQTHFAVVAQGEHAAISQLNAHARIGSGDELVLVGQDRSRHQRVPDTLALDPRRHLQRIDDGVGLFRAGGRQRQQDAGQQTAAKKGLHAMPVHGQLQ</sequence>
<feature type="region of interest" description="Disordered" evidence="1">
    <location>
        <begin position="102"/>
        <end position="129"/>
    </location>
</feature>
<dbReference type="AlphaFoldDB" id="A0A011NQI4"/>
<dbReference type="STRING" id="1454003.AW10_03760"/>
<comment type="caution">
    <text evidence="2">The sequence shown here is derived from an EMBL/GenBank/DDBJ whole genome shotgun (WGS) entry which is preliminary data.</text>
</comment>
<evidence type="ECO:0000313" key="3">
    <source>
        <dbReference type="Proteomes" id="UP000021816"/>
    </source>
</evidence>
<protein>
    <submittedName>
        <fullName evidence="2">Uncharacterized protein</fullName>
    </submittedName>
</protein>
<dbReference type="EMBL" id="JEMX01000097">
    <property type="protein sequence ID" value="EXI77571.1"/>
    <property type="molecule type" value="Genomic_DNA"/>
</dbReference>
<reference evidence="2 3" key="1">
    <citation type="submission" date="2014-02" db="EMBL/GenBank/DDBJ databases">
        <title>Expanding our view of genomic diversity in Candidatus Accumulibacter clades.</title>
        <authorList>
            <person name="Skennerton C.T."/>
            <person name="Barr J.J."/>
            <person name="Slater F.R."/>
            <person name="Bond P.L."/>
            <person name="Tyson G.W."/>
        </authorList>
    </citation>
    <scope>NUCLEOTIDE SEQUENCE [LARGE SCALE GENOMIC DNA]</scope>
    <source>
        <strain evidence="3">BA-92</strain>
    </source>
</reference>
<gene>
    <name evidence="2" type="ORF">AW10_03760</name>
</gene>
<accession>A0A011NQI4</accession>